<evidence type="ECO:0000313" key="1">
    <source>
        <dbReference type="EMBL" id="OCX69931.1"/>
    </source>
</evidence>
<sequence length="90" mass="10251">MKPHIIIRSELPRMNPELRRDILTHKVRSMSDEELRALATRRERKDPGRRLHPVGIGLPSDVLDRLTAAGDGPEHSVSALVDRLLERESN</sequence>
<comment type="caution">
    <text evidence="1">The sequence shown here is derived from an EMBL/GenBank/DDBJ whole genome shotgun (WGS) entry which is preliminary data.</text>
</comment>
<dbReference type="AlphaFoldDB" id="A0A1C2I1M6"/>
<keyword evidence="2" id="KW-1185">Reference proteome</keyword>
<proteinExistence type="predicted"/>
<name>A0A1C2I1M6_ACITH</name>
<dbReference type="OrthoDB" id="9891359at2"/>
<dbReference type="EMBL" id="LWRY01000186">
    <property type="protein sequence ID" value="OCX69931.1"/>
    <property type="molecule type" value="Genomic_DNA"/>
</dbReference>
<gene>
    <name evidence="1" type="ORF">A6M23_14535</name>
</gene>
<protein>
    <submittedName>
        <fullName evidence="1">Uncharacterized protein</fullName>
    </submittedName>
</protein>
<accession>A0A1C2I1M6</accession>
<reference evidence="1" key="1">
    <citation type="journal article" date="2016" name="Int. J. Mol. Sci.">
        <title>Comparative genomics of the extreme acidophile Acidithiobacillus thiooxidans reveals intraspecific divergence and niche adaptation.</title>
        <authorList>
            <person name="Zhang X."/>
            <person name="Feng X."/>
            <person name="Tao J."/>
            <person name="Ma L."/>
            <person name="Xiao Y."/>
            <person name="Liang Y."/>
            <person name="Liu X."/>
            <person name="Yin H."/>
        </authorList>
    </citation>
    <scope>NUCLEOTIDE SEQUENCE [LARGE SCALE GENOMIC DNA]</scope>
    <source>
        <strain evidence="1">DXS-W</strain>
    </source>
</reference>
<dbReference type="RefSeq" id="WP_065974653.1">
    <property type="nucleotide sequence ID" value="NZ_LWRY01000186.1"/>
</dbReference>
<organism evidence="1 2">
    <name type="scientific">Acidithiobacillus thiooxidans</name>
    <name type="common">Thiobacillus thiooxidans</name>
    <dbReference type="NCBI Taxonomy" id="930"/>
    <lineage>
        <taxon>Bacteria</taxon>
        <taxon>Pseudomonadati</taxon>
        <taxon>Pseudomonadota</taxon>
        <taxon>Acidithiobacillia</taxon>
        <taxon>Acidithiobacillales</taxon>
        <taxon>Acidithiobacillaceae</taxon>
        <taxon>Acidithiobacillus</taxon>
    </lineage>
</organism>
<dbReference type="Proteomes" id="UP000095008">
    <property type="component" value="Unassembled WGS sequence"/>
</dbReference>
<evidence type="ECO:0000313" key="2">
    <source>
        <dbReference type="Proteomes" id="UP000095008"/>
    </source>
</evidence>